<dbReference type="GO" id="GO:0005524">
    <property type="term" value="F:ATP binding"/>
    <property type="evidence" value="ECO:0007669"/>
    <property type="project" value="UniProtKB-KW"/>
</dbReference>
<gene>
    <name evidence="6" type="ORF">FYJ24_04945</name>
</gene>
<reference evidence="6 7" key="1">
    <citation type="submission" date="2019-08" db="EMBL/GenBank/DDBJ databases">
        <title>In-depth cultivation of the pig gut microbiome towards novel bacterial diversity and tailored functional studies.</title>
        <authorList>
            <person name="Wylensek D."/>
            <person name="Hitch T.C.A."/>
            <person name="Clavel T."/>
        </authorList>
    </citation>
    <scope>NUCLEOTIDE SEQUENCE [LARGE SCALE GENOMIC DNA]</scope>
    <source>
        <strain evidence="6 7">WB03_NA08</strain>
    </source>
</reference>
<dbReference type="SUPFAM" id="SSF52540">
    <property type="entry name" value="P-loop containing nucleoside triphosphate hydrolases"/>
    <property type="match status" value="2"/>
</dbReference>
<dbReference type="InterPro" id="IPR027417">
    <property type="entry name" value="P-loop_NTPase"/>
</dbReference>
<feature type="domain" description="ABC transporter" evidence="5">
    <location>
        <begin position="257"/>
        <end position="500"/>
    </location>
</feature>
<keyword evidence="7" id="KW-1185">Reference proteome</keyword>
<evidence type="ECO:0000256" key="2">
    <source>
        <dbReference type="ARBA" id="ARBA00022737"/>
    </source>
</evidence>
<dbReference type="InterPro" id="IPR003593">
    <property type="entry name" value="AAA+_ATPase"/>
</dbReference>
<evidence type="ECO:0000256" key="1">
    <source>
        <dbReference type="ARBA" id="ARBA00022448"/>
    </source>
</evidence>
<dbReference type="PROSITE" id="PS50893">
    <property type="entry name" value="ABC_TRANSPORTER_2"/>
    <property type="match status" value="2"/>
</dbReference>
<dbReference type="PANTHER" id="PTHR43790:SF9">
    <property type="entry name" value="GALACTOFURANOSE TRANSPORTER ATP-BINDING PROTEIN YTFR"/>
    <property type="match status" value="1"/>
</dbReference>
<dbReference type="Pfam" id="PF00005">
    <property type="entry name" value="ABC_tran"/>
    <property type="match status" value="2"/>
</dbReference>
<dbReference type="InterPro" id="IPR003439">
    <property type="entry name" value="ABC_transporter-like_ATP-bd"/>
</dbReference>
<dbReference type="GO" id="GO:0016887">
    <property type="term" value="F:ATP hydrolysis activity"/>
    <property type="evidence" value="ECO:0007669"/>
    <property type="project" value="InterPro"/>
</dbReference>
<protein>
    <submittedName>
        <fullName evidence="6">Sugar ABC transporter ATP-binding protein</fullName>
    </submittedName>
</protein>
<dbReference type="InterPro" id="IPR050107">
    <property type="entry name" value="ABC_carbohydrate_import_ATPase"/>
</dbReference>
<keyword evidence="1" id="KW-0813">Transport</keyword>
<organism evidence="6 7">
    <name type="scientific">Scrofimicrobium canadense</name>
    <dbReference type="NCBI Taxonomy" id="2652290"/>
    <lineage>
        <taxon>Bacteria</taxon>
        <taxon>Bacillati</taxon>
        <taxon>Actinomycetota</taxon>
        <taxon>Actinomycetes</taxon>
        <taxon>Actinomycetales</taxon>
        <taxon>Actinomycetaceae</taxon>
        <taxon>Scrofimicrobium</taxon>
    </lineage>
</organism>
<evidence type="ECO:0000259" key="5">
    <source>
        <dbReference type="PROSITE" id="PS50893"/>
    </source>
</evidence>
<evidence type="ECO:0000313" key="7">
    <source>
        <dbReference type="Proteomes" id="UP000470875"/>
    </source>
</evidence>
<dbReference type="Proteomes" id="UP000470875">
    <property type="component" value="Unassembled WGS sequence"/>
</dbReference>
<dbReference type="CDD" id="cd03216">
    <property type="entry name" value="ABC_Carb_Monos_I"/>
    <property type="match status" value="1"/>
</dbReference>
<dbReference type="RefSeq" id="WP_154544193.1">
    <property type="nucleotide sequence ID" value="NZ_VULO01000005.1"/>
</dbReference>
<keyword evidence="2" id="KW-0677">Repeat</keyword>
<dbReference type="PROSITE" id="PS00211">
    <property type="entry name" value="ABC_TRANSPORTER_1"/>
    <property type="match status" value="1"/>
</dbReference>
<comment type="caution">
    <text evidence="6">The sequence shown here is derived from an EMBL/GenBank/DDBJ whole genome shotgun (WGS) entry which is preliminary data.</text>
</comment>
<evidence type="ECO:0000313" key="6">
    <source>
        <dbReference type="EMBL" id="MSS84123.1"/>
    </source>
</evidence>
<dbReference type="SMART" id="SM00382">
    <property type="entry name" value="AAA"/>
    <property type="match status" value="2"/>
</dbReference>
<evidence type="ECO:0000256" key="3">
    <source>
        <dbReference type="ARBA" id="ARBA00022741"/>
    </source>
</evidence>
<keyword evidence="3" id="KW-0547">Nucleotide-binding</keyword>
<feature type="domain" description="ABC transporter" evidence="5">
    <location>
        <begin position="4"/>
        <end position="243"/>
    </location>
</feature>
<name>A0A6N7W6K5_9ACTO</name>
<dbReference type="PANTHER" id="PTHR43790">
    <property type="entry name" value="CARBOHYDRATE TRANSPORT ATP-BINDING PROTEIN MG119-RELATED"/>
    <property type="match status" value="1"/>
</dbReference>
<dbReference type="AlphaFoldDB" id="A0A6N7W6K5"/>
<proteinExistence type="predicted"/>
<dbReference type="CDD" id="cd03215">
    <property type="entry name" value="ABC_Carb_Monos_II"/>
    <property type="match status" value="1"/>
</dbReference>
<sequence length="510" mass="54762">MTLLTMEGVYKRYGGVQALKNASLSVNAAEVHGLLGPNGSGKSTLNKVLAGTVRPDQARIAIDGKPVTIDRPLDAYKHRVSAVYQQLSLVPDLSVAENLLLGTELTRGPFVNNREGRLYAEAAIEPFLSGLDTGFSLDKKVATLSPGSQQLVEVAKAMARKPKILVLDEATASLRRDQVELVFSQVRRIVSDGVSVVFVSHRLEEITTLCERATIVRNGETVATVSLADTSEQDLVRLMVGDEAFTPSQEGRRTNEIEGKPVLTVRGLSAPGVRDVSIEVRRGEIVGLGGLQGMGQSELLHALFADIPRKSGEIAIDESSVKTTNVRSAIRAGFALVPGDRGTQGLLMVRPIQENLSIASLKKRLVAGLFISMKSERKAADNEVKQLNIKIGELSDAVSSLSGGNQQKVVIGKWLLNKPRVVLLDDPTKGVDIGSKAEIYSIIRDLASQGVGIVLNSSDDKELLELCDRVLVMYEGKVVDELSGDSVTQDNLVAAALRVGDKEGDDGQEN</sequence>
<dbReference type="Gene3D" id="3.40.50.300">
    <property type="entry name" value="P-loop containing nucleotide triphosphate hydrolases"/>
    <property type="match status" value="2"/>
</dbReference>
<keyword evidence="4 6" id="KW-0067">ATP-binding</keyword>
<accession>A0A6N7W6K5</accession>
<dbReference type="InterPro" id="IPR017871">
    <property type="entry name" value="ABC_transporter-like_CS"/>
</dbReference>
<dbReference type="EMBL" id="VULO01000005">
    <property type="protein sequence ID" value="MSS84123.1"/>
    <property type="molecule type" value="Genomic_DNA"/>
</dbReference>
<evidence type="ECO:0000256" key="4">
    <source>
        <dbReference type="ARBA" id="ARBA00022840"/>
    </source>
</evidence>